<evidence type="ECO:0000313" key="10">
    <source>
        <dbReference type="Proteomes" id="UP000635983"/>
    </source>
</evidence>
<reference evidence="9" key="1">
    <citation type="journal article" date="2014" name="Int. J. Syst. Evol. Microbiol.">
        <title>Complete genome sequence of Corynebacterium casei LMG S-19264T (=DSM 44701T), isolated from a smear-ripened cheese.</title>
        <authorList>
            <consortium name="US DOE Joint Genome Institute (JGI-PGF)"/>
            <person name="Walter F."/>
            <person name="Albersmeier A."/>
            <person name="Kalinowski J."/>
            <person name="Ruckert C."/>
        </authorList>
    </citation>
    <scope>NUCLEOTIDE SEQUENCE</scope>
    <source>
        <strain evidence="9">JCM 30078</strain>
    </source>
</reference>
<dbReference type="SUPFAM" id="SSF51161">
    <property type="entry name" value="Trimeric LpxA-like enzymes"/>
    <property type="match status" value="1"/>
</dbReference>
<keyword evidence="3" id="KW-0441">Lipid A biosynthesis</keyword>
<name>A0A917PHG1_9PSED</name>
<evidence type="ECO:0008006" key="11">
    <source>
        <dbReference type="Google" id="ProtNLM"/>
    </source>
</evidence>
<evidence type="ECO:0000256" key="2">
    <source>
        <dbReference type="ARBA" id="ARBA00022516"/>
    </source>
</evidence>
<keyword evidence="10" id="KW-1185">Reference proteome</keyword>
<keyword evidence="2" id="KW-0444">Lipid biosynthesis</keyword>
<proteinExistence type="inferred from homology"/>
<protein>
    <recommendedName>
        <fullName evidence="11">Acetyltransferase (Isoleucine patch superfamily)</fullName>
    </recommendedName>
</protein>
<dbReference type="PROSITE" id="PS00101">
    <property type="entry name" value="HEXAPEP_TRANSFERASES"/>
    <property type="match status" value="1"/>
</dbReference>
<accession>A0A917PHG1</accession>
<dbReference type="InterPro" id="IPR018357">
    <property type="entry name" value="Hexapep_transf_CS"/>
</dbReference>
<evidence type="ECO:0000313" key="9">
    <source>
        <dbReference type="EMBL" id="GGJ78540.1"/>
    </source>
</evidence>
<dbReference type="Gene3D" id="2.160.10.10">
    <property type="entry name" value="Hexapeptide repeat proteins"/>
    <property type="match status" value="1"/>
</dbReference>
<sequence length="237" mass="25458">MELIDRIKWVLSLKKRARQTPGFRSSLSSYASPDVTFGENVRLWGGTKLTNASVGRFTYFAGTKASNITVGAFCSIGPGTRLGGMGDHPISMLSTHPVFYSTLEQCGESFADRDHFNEYKRTAIGNDVWIGANVVVLDGVTIGNGAIVAAGAIVTKDVPAYAIVGGVPAKVLKHRFAEADIERLEQLQWWNAPVEQLRECAALVRNGNIDGLEKKLGAPARESNPHASAPVPAVSGY</sequence>
<dbReference type="PANTHER" id="PTHR43300:SF11">
    <property type="entry name" value="ACETYLTRANSFERASE RV3034C-RELATED"/>
    <property type="match status" value="1"/>
</dbReference>
<keyword evidence="5" id="KW-0677">Repeat</keyword>
<evidence type="ECO:0000256" key="4">
    <source>
        <dbReference type="ARBA" id="ARBA00022679"/>
    </source>
</evidence>
<comment type="caution">
    <text evidence="9">The sequence shown here is derived from an EMBL/GenBank/DDBJ whole genome shotgun (WGS) entry which is preliminary data.</text>
</comment>
<feature type="region of interest" description="Disordered" evidence="8">
    <location>
        <begin position="217"/>
        <end position="237"/>
    </location>
</feature>
<dbReference type="InterPro" id="IPR001451">
    <property type="entry name" value="Hexapep"/>
</dbReference>
<dbReference type="GO" id="GO:0009245">
    <property type="term" value="P:lipid A biosynthetic process"/>
    <property type="evidence" value="ECO:0007669"/>
    <property type="project" value="UniProtKB-KW"/>
</dbReference>
<dbReference type="Proteomes" id="UP000635983">
    <property type="component" value="Unassembled WGS sequence"/>
</dbReference>
<evidence type="ECO:0000256" key="8">
    <source>
        <dbReference type="SAM" id="MobiDB-lite"/>
    </source>
</evidence>
<organism evidence="9 10">
    <name type="scientific">Pseudomonas matsuisoli</name>
    <dbReference type="NCBI Taxonomy" id="1515666"/>
    <lineage>
        <taxon>Bacteria</taxon>
        <taxon>Pseudomonadati</taxon>
        <taxon>Pseudomonadota</taxon>
        <taxon>Gammaproteobacteria</taxon>
        <taxon>Pseudomonadales</taxon>
        <taxon>Pseudomonadaceae</taxon>
        <taxon>Pseudomonas</taxon>
    </lineage>
</organism>
<evidence type="ECO:0000256" key="7">
    <source>
        <dbReference type="ARBA" id="ARBA00023315"/>
    </source>
</evidence>
<dbReference type="EMBL" id="BMPO01000001">
    <property type="protein sequence ID" value="GGJ78540.1"/>
    <property type="molecule type" value="Genomic_DNA"/>
</dbReference>
<dbReference type="GO" id="GO:0016746">
    <property type="term" value="F:acyltransferase activity"/>
    <property type="evidence" value="ECO:0007669"/>
    <property type="project" value="UniProtKB-KW"/>
</dbReference>
<dbReference type="RefSeq" id="WP_188981149.1">
    <property type="nucleotide sequence ID" value="NZ_BMPO01000001.1"/>
</dbReference>
<dbReference type="InterPro" id="IPR011004">
    <property type="entry name" value="Trimer_LpxA-like_sf"/>
</dbReference>
<dbReference type="GO" id="GO:0016020">
    <property type="term" value="C:membrane"/>
    <property type="evidence" value="ECO:0007669"/>
    <property type="project" value="GOC"/>
</dbReference>
<evidence type="ECO:0000256" key="6">
    <source>
        <dbReference type="ARBA" id="ARBA00023098"/>
    </source>
</evidence>
<evidence type="ECO:0000256" key="3">
    <source>
        <dbReference type="ARBA" id="ARBA00022556"/>
    </source>
</evidence>
<reference evidence="9" key="2">
    <citation type="submission" date="2020-09" db="EMBL/GenBank/DDBJ databases">
        <authorList>
            <person name="Sun Q."/>
            <person name="Ohkuma M."/>
        </authorList>
    </citation>
    <scope>NUCLEOTIDE SEQUENCE</scope>
    <source>
        <strain evidence="9">JCM 30078</strain>
    </source>
</reference>
<dbReference type="Pfam" id="PF00132">
    <property type="entry name" value="Hexapep"/>
    <property type="match status" value="1"/>
</dbReference>
<dbReference type="InterPro" id="IPR050179">
    <property type="entry name" value="Trans_hexapeptide_repeat"/>
</dbReference>
<gene>
    <name evidence="9" type="ORF">GCM10009304_00530</name>
</gene>
<dbReference type="PANTHER" id="PTHR43300">
    <property type="entry name" value="ACETYLTRANSFERASE"/>
    <property type="match status" value="1"/>
</dbReference>
<evidence type="ECO:0000256" key="1">
    <source>
        <dbReference type="ARBA" id="ARBA00007274"/>
    </source>
</evidence>
<comment type="similarity">
    <text evidence="1">Belongs to the transferase hexapeptide repeat family.</text>
</comment>
<evidence type="ECO:0000256" key="5">
    <source>
        <dbReference type="ARBA" id="ARBA00022737"/>
    </source>
</evidence>
<dbReference type="AlphaFoldDB" id="A0A917PHG1"/>
<keyword evidence="6" id="KW-0443">Lipid metabolism</keyword>
<dbReference type="CDD" id="cd03349">
    <property type="entry name" value="LbH_XAT"/>
    <property type="match status" value="1"/>
</dbReference>
<keyword evidence="4" id="KW-0808">Transferase</keyword>
<keyword evidence="7" id="KW-0012">Acyltransferase</keyword>